<dbReference type="RefSeq" id="XP_013282746.1">
    <property type="nucleotide sequence ID" value="XM_013427292.1"/>
</dbReference>
<dbReference type="OrthoDB" id="4137943at2759"/>
<evidence type="ECO:0000313" key="1">
    <source>
        <dbReference type="EMBL" id="KIW78938.1"/>
    </source>
</evidence>
<reference evidence="1 2" key="1">
    <citation type="submission" date="2015-01" db="EMBL/GenBank/DDBJ databases">
        <title>The Genome Sequence of Fonsecaea pedrosoi CBS 271.37.</title>
        <authorList>
            <consortium name="The Broad Institute Genomics Platform"/>
            <person name="Cuomo C."/>
            <person name="de Hoog S."/>
            <person name="Gorbushina A."/>
            <person name="Stielow B."/>
            <person name="Teixiera M."/>
            <person name="Abouelleil A."/>
            <person name="Chapman S.B."/>
            <person name="Priest M."/>
            <person name="Young S.K."/>
            <person name="Wortman J."/>
            <person name="Nusbaum C."/>
            <person name="Birren B."/>
        </authorList>
    </citation>
    <scope>NUCLEOTIDE SEQUENCE [LARGE SCALE GENOMIC DNA]</scope>
    <source>
        <strain evidence="1 2">CBS 271.37</strain>
    </source>
</reference>
<name>A0A0D2GDV1_9EURO</name>
<keyword evidence="2" id="KW-1185">Reference proteome</keyword>
<proteinExistence type="predicted"/>
<dbReference type="AlphaFoldDB" id="A0A0D2GDV1"/>
<organism evidence="1 2">
    <name type="scientific">Fonsecaea pedrosoi CBS 271.37</name>
    <dbReference type="NCBI Taxonomy" id="1442368"/>
    <lineage>
        <taxon>Eukaryota</taxon>
        <taxon>Fungi</taxon>
        <taxon>Dikarya</taxon>
        <taxon>Ascomycota</taxon>
        <taxon>Pezizomycotina</taxon>
        <taxon>Eurotiomycetes</taxon>
        <taxon>Chaetothyriomycetidae</taxon>
        <taxon>Chaetothyriales</taxon>
        <taxon>Herpotrichiellaceae</taxon>
        <taxon>Fonsecaea</taxon>
    </lineage>
</organism>
<dbReference type="Proteomes" id="UP000053029">
    <property type="component" value="Unassembled WGS sequence"/>
</dbReference>
<evidence type="ECO:0000313" key="2">
    <source>
        <dbReference type="Proteomes" id="UP000053029"/>
    </source>
</evidence>
<accession>A0A0D2GDV1</accession>
<dbReference type="VEuPathDB" id="FungiDB:Z517_08777"/>
<protein>
    <submittedName>
        <fullName evidence="1">Uncharacterized protein</fullName>
    </submittedName>
</protein>
<dbReference type="GeneID" id="25308267"/>
<sequence length="128" mass="14565">MPPATQERWMVWNDSPHHYCHDRSLFFNLNKDPTADQSKDFVVLGKGDVVIPIAGCEKLTAIRLQNVLYYKTDKPRNIINLKALQRDYPKLVLSRTVKIGVYGTAIEHADVPGKALLVVDEYDEAAKR</sequence>
<gene>
    <name evidence="1" type="ORF">Z517_08777</name>
</gene>
<dbReference type="EMBL" id="KN846973">
    <property type="protein sequence ID" value="KIW78938.1"/>
    <property type="molecule type" value="Genomic_DNA"/>
</dbReference>
<dbReference type="HOGENOM" id="CLU_162800_0_0_1"/>